<dbReference type="PRINTS" id="PR00344">
    <property type="entry name" value="BCTRLSENSOR"/>
</dbReference>
<evidence type="ECO:0000256" key="19">
    <source>
        <dbReference type="SAM" id="Phobius"/>
    </source>
</evidence>
<evidence type="ECO:0000256" key="15">
    <source>
        <dbReference type="ARBA" id="ARBA00022989"/>
    </source>
</evidence>
<evidence type="ECO:0000256" key="17">
    <source>
        <dbReference type="ARBA" id="ARBA00023136"/>
    </source>
</evidence>
<evidence type="ECO:0000256" key="13">
    <source>
        <dbReference type="ARBA" id="ARBA00022840"/>
    </source>
</evidence>
<dbReference type="PANTHER" id="PTHR43047:SF78">
    <property type="entry name" value="SENSORY_REGULATORY PROTEIN RPFC"/>
    <property type="match status" value="1"/>
</dbReference>
<evidence type="ECO:0000256" key="16">
    <source>
        <dbReference type="ARBA" id="ARBA00023012"/>
    </source>
</evidence>
<dbReference type="SUPFAM" id="SSF52172">
    <property type="entry name" value="CheY-like"/>
    <property type="match status" value="1"/>
</dbReference>
<dbReference type="EC" id="2.7.13.3" evidence="3"/>
<dbReference type="InterPro" id="IPR001789">
    <property type="entry name" value="Sig_transdc_resp-reg_receiver"/>
</dbReference>
<dbReference type="InterPro" id="IPR003661">
    <property type="entry name" value="HisK_dim/P_dom"/>
</dbReference>
<comment type="caution">
    <text evidence="22">The sequence shown here is derived from an EMBL/GenBank/DDBJ whole genome shotgun (WGS) entry which is preliminary data.</text>
</comment>
<proteinExistence type="predicted"/>
<keyword evidence="16" id="KW-0902">Two-component regulatory system</keyword>
<dbReference type="STRING" id="1219080.VEZ01S_19_00230"/>
<feature type="domain" description="Response regulatory" evidence="21">
    <location>
        <begin position="738"/>
        <end position="853"/>
    </location>
</feature>
<keyword evidence="11" id="KW-0418">Kinase</keyword>
<keyword evidence="9 19" id="KW-0812">Transmembrane</keyword>
<dbReference type="SMART" id="SM00388">
    <property type="entry name" value="HisKA"/>
    <property type="match status" value="1"/>
</dbReference>
<dbReference type="AlphaFoldDB" id="U3CNC4"/>
<feature type="domain" description="Histidine kinase" evidence="20">
    <location>
        <begin position="477"/>
        <end position="698"/>
    </location>
</feature>
<dbReference type="Pfam" id="PF02518">
    <property type="entry name" value="HATPase_c"/>
    <property type="match status" value="1"/>
</dbReference>
<keyword evidence="23" id="KW-1185">Reference proteome</keyword>
<feature type="transmembrane region" description="Helical" evidence="19">
    <location>
        <begin position="12"/>
        <end position="32"/>
    </location>
</feature>
<keyword evidence="15 19" id="KW-1133">Transmembrane helix</keyword>
<evidence type="ECO:0000256" key="7">
    <source>
        <dbReference type="ARBA" id="ARBA00022553"/>
    </source>
</evidence>
<feature type="modified residue" description="4-aspartylphosphate" evidence="18">
    <location>
        <position position="787"/>
    </location>
</feature>
<evidence type="ECO:0000256" key="14">
    <source>
        <dbReference type="ARBA" id="ARBA00022912"/>
    </source>
</evidence>
<evidence type="ECO:0000256" key="2">
    <source>
        <dbReference type="ARBA" id="ARBA00004429"/>
    </source>
</evidence>
<evidence type="ECO:0000313" key="22">
    <source>
        <dbReference type="EMBL" id="GAD79608.1"/>
    </source>
</evidence>
<keyword evidence="13" id="KW-0067">ATP-binding</keyword>
<protein>
    <recommendedName>
        <fullName evidence="4">Autoinducer 2 sensor kinase/phosphatase LuxQ</fullName>
        <ecNumber evidence="3">2.7.13.3</ecNumber>
    </recommendedName>
</protein>
<dbReference type="GO" id="GO:0000155">
    <property type="term" value="F:phosphorelay sensor kinase activity"/>
    <property type="evidence" value="ECO:0007669"/>
    <property type="project" value="InterPro"/>
</dbReference>
<dbReference type="InterPro" id="IPR043056">
    <property type="entry name" value="LuxQ-periplasm_N"/>
</dbReference>
<dbReference type="RefSeq" id="WP_021713317.1">
    <property type="nucleotide sequence ID" value="NZ_BATM01000019.1"/>
</dbReference>
<accession>U3CNC4</accession>
<sequence length="858" mass="96735">MKQTQRKESLTGHIVRTAWLSWFAVIIGFFLYNYHLSTKAFEAELERNFNQTARIAKQLMENRLQTIQVTQDITSRSHTLIELFDAEDYQAIDHYMYELEEVDPHGVSDFRFMFRYGDLVWDDGHASLYGLNRQRVLALESEISFNNNWYFLAPSKALGDKHIMVRRSSLINSKNGELIGYYYVGLVMDNNLSLLQDMIADANISEVMLVEGEDIIASSSPEVNLKLQQQTVKLTEHRYFGSEVIHQVDLVIGGIKTPLKVVFLQDTTKLKRVEVSYAASLLFALLTVSFLAVVITKLIQRRVEREIEGVMYLADSFDSAKKNVDFKGSNIAEFDRLGNTLLESIQRERHKETSFKNLFDFSVLPTVLLSNEKRILELNPAAIEAFANDRSAMTLKRHLDKQLDLVLDTQKMVEVDSYVGDQIYRWSIAPILVDGVAPTLVIQGRSITQFVEAERQSERARKEAEQTAVARAEFLAKVSHEIRTPLNGILGMAQLLKENAHNDEQKQQTRVLYQSSEHLLNLLNDILDFSRIDKGGEIIEYTDFSLNHVLETVTSFAAPSCQQKQLSFSVNKHFSDDIYIKSDRMRLTQIFLNLLTNAIKFTAKGAVVVDVELRNRLESRALLYFSVTDTGIGIAQNHLESVFSSFTQADVNISREYGGSGLGLSIVKSLVGHLNGTIKVDSQLGNGSCFSVVLPIEILPAEALSIDALSIKADPSASVPENTQIEDSKPSQWMQNLRVLLVEDNKTNAFVIQALGKKHGLYFDWVTDGLQAIAKVKSHDYDVILMDNQMPKMDGIDVTKILREELKLTTPIVACTADGYQSTEQAFIAAGANAVLVKPILEDKFLQVLQQVMETRSC</sequence>
<evidence type="ECO:0000256" key="8">
    <source>
        <dbReference type="ARBA" id="ARBA00022679"/>
    </source>
</evidence>
<evidence type="ECO:0000256" key="9">
    <source>
        <dbReference type="ARBA" id="ARBA00022692"/>
    </source>
</evidence>
<dbReference type="OrthoDB" id="9810730at2"/>
<evidence type="ECO:0000256" key="10">
    <source>
        <dbReference type="ARBA" id="ARBA00022741"/>
    </source>
</evidence>
<dbReference type="InterPro" id="IPR029151">
    <property type="entry name" value="Sensor-like_sf"/>
</dbReference>
<dbReference type="SMART" id="SM00448">
    <property type="entry name" value="REC"/>
    <property type="match status" value="1"/>
</dbReference>
<evidence type="ECO:0000259" key="20">
    <source>
        <dbReference type="PROSITE" id="PS50109"/>
    </source>
</evidence>
<dbReference type="InterPro" id="IPR036890">
    <property type="entry name" value="HATPase_C_sf"/>
</dbReference>
<evidence type="ECO:0000256" key="6">
    <source>
        <dbReference type="ARBA" id="ARBA00022519"/>
    </source>
</evidence>
<keyword evidence="5" id="KW-1003">Cell membrane</keyword>
<dbReference type="InterPro" id="IPR011006">
    <property type="entry name" value="CheY-like_superfamily"/>
</dbReference>
<keyword evidence="10" id="KW-0547">Nucleotide-binding</keyword>
<evidence type="ECO:0000256" key="3">
    <source>
        <dbReference type="ARBA" id="ARBA00012438"/>
    </source>
</evidence>
<reference evidence="22 23" key="1">
    <citation type="submission" date="2013-09" db="EMBL/GenBank/DDBJ databases">
        <title>Whole genome shotgun sequence of Vibrio ezurae NBRC 102218.</title>
        <authorList>
            <person name="Yoshida I."/>
            <person name="Hosoyama A."/>
            <person name="Numata M."/>
            <person name="Hashimoto M."/>
            <person name="Hosoyama Y."/>
            <person name="Tsuchikane K."/>
            <person name="Noguchi M."/>
            <person name="Hirakata S."/>
            <person name="Ichikawa N."/>
            <person name="Ohji S."/>
            <person name="Yamazoe A."/>
            <person name="Fujita N."/>
        </authorList>
    </citation>
    <scope>NUCLEOTIDE SEQUENCE [LARGE SCALE GENOMIC DNA]</scope>
    <source>
        <strain evidence="22 23">NBRC 102218</strain>
    </source>
</reference>
<dbReference type="FunFam" id="3.30.565.10:FF:000010">
    <property type="entry name" value="Sensor histidine kinase RcsC"/>
    <property type="match status" value="1"/>
</dbReference>
<comment type="subcellular location">
    <subcellularLocation>
        <location evidence="2">Cell inner membrane</location>
        <topology evidence="2">Multi-pass membrane protein</topology>
    </subcellularLocation>
</comment>
<keyword evidence="17 19" id="KW-0472">Membrane</keyword>
<dbReference type="Gene3D" id="3.30.565.10">
    <property type="entry name" value="Histidine kinase-like ATPase, C-terminal domain"/>
    <property type="match status" value="1"/>
</dbReference>
<feature type="transmembrane region" description="Helical" evidence="19">
    <location>
        <begin position="275"/>
        <end position="295"/>
    </location>
</feature>
<dbReference type="Pfam" id="PF00512">
    <property type="entry name" value="HisKA"/>
    <property type="match status" value="1"/>
</dbReference>
<keyword evidence="12" id="KW-0378">Hydrolase</keyword>
<dbReference type="GO" id="GO:0005886">
    <property type="term" value="C:plasma membrane"/>
    <property type="evidence" value="ECO:0007669"/>
    <property type="project" value="UniProtKB-SubCell"/>
</dbReference>
<organism evidence="22 23">
    <name type="scientific">Vibrio ezurae NBRC 102218</name>
    <dbReference type="NCBI Taxonomy" id="1219080"/>
    <lineage>
        <taxon>Bacteria</taxon>
        <taxon>Pseudomonadati</taxon>
        <taxon>Pseudomonadota</taxon>
        <taxon>Gammaproteobacteria</taxon>
        <taxon>Vibrionales</taxon>
        <taxon>Vibrionaceae</taxon>
        <taxon>Vibrio</taxon>
    </lineage>
</organism>
<evidence type="ECO:0000256" key="11">
    <source>
        <dbReference type="ARBA" id="ARBA00022777"/>
    </source>
</evidence>
<comment type="catalytic activity">
    <reaction evidence="1">
        <text>ATP + protein L-histidine = ADP + protein N-phospho-L-histidine.</text>
        <dbReference type="EC" id="2.7.13.3"/>
    </reaction>
</comment>
<evidence type="ECO:0000256" key="12">
    <source>
        <dbReference type="ARBA" id="ARBA00022801"/>
    </source>
</evidence>
<evidence type="ECO:0000256" key="4">
    <source>
        <dbReference type="ARBA" id="ARBA00019468"/>
    </source>
</evidence>
<evidence type="ECO:0000313" key="23">
    <source>
        <dbReference type="Proteomes" id="UP000016562"/>
    </source>
</evidence>
<dbReference type="SMART" id="SM00387">
    <property type="entry name" value="HATPase_c"/>
    <property type="match status" value="1"/>
</dbReference>
<dbReference type="InterPro" id="IPR004358">
    <property type="entry name" value="Sig_transdc_His_kin-like_C"/>
</dbReference>
<keyword evidence="8" id="KW-0808">Transferase</keyword>
<dbReference type="InterPro" id="IPR003594">
    <property type="entry name" value="HATPase_dom"/>
</dbReference>
<keyword evidence="14" id="KW-0904">Protein phosphatase</keyword>
<evidence type="ECO:0000259" key="21">
    <source>
        <dbReference type="PROSITE" id="PS50110"/>
    </source>
</evidence>
<dbReference type="CDD" id="cd17546">
    <property type="entry name" value="REC_hyHK_CKI1_RcsC-like"/>
    <property type="match status" value="1"/>
</dbReference>
<evidence type="ECO:0000256" key="1">
    <source>
        <dbReference type="ARBA" id="ARBA00000085"/>
    </source>
</evidence>
<dbReference type="SUPFAM" id="SSF55874">
    <property type="entry name" value="ATPase domain of HSP90 chaperone/DNA topoisomerase II/histidine kinase"/>
    <property type="match status" value="1"/>
</dbReference>
<dbReference type="InterPro" id="IPR005467">
    <property type="entry name" value="His_kinase_dom"/>
</dbReference>
<evidence type="ECO:0000256" key="5">
    <source>
        <dbReference type="ARBA" id="ARBA00022475"/>
    </source>
</evidence>
<keyword evidence="6" id="KW-0997">Cell inner membrane</keyword>
<dbReference type="PROSITE" id="PS50110">
    <property type="entry name" value="RESPONSE_REGULATORY"/>
    <property type="match status" value="1"/>
</dbReference>
<dbReference type="Pfam" id="PF09308">
    <property type="entry name" value="LuxQ-periplasm"/>
    <property type="match status" value="1"/>
</dbReference>
<dbReference type="SUPFAM" id="SSF47384">
    <property type="entry name" value="Homodimeric domain of signal transducing histidine kinase"/>
    <property type="match status" value="1"/>
</dbReference>
<dbReference type="Proteomes" id="UP000016562">
    <property type="component" value="Unassembled WGS sequence"/>
</dbReference>
<dbReference type="eggNOG" id="COG2205">
    <property type="taxonomic scope" value="Bacteria"/>
</dbReference>
<gene>
    <name evidence="22" type="ORF">VEZ01S_19_00230</name>
</gene>
<dbReference type="Gene3D" id="1.10.287.130">
    <property type="match status" value="1"/>
</dbReference>
<dbReference type="InterPro" id="IPR015387">
    <property type="entry name" value="LuxQ-periplasm_dom"/>
</dbReference>
<evidence type="ECO:0000256" key="18">
    <source>
        <dbReference type="PROSITE-ProRule" id="PRU00169"/>
    </source>
</evidence>
<dbReference type="Gene3D" id="3.30.450.220">
    <property type="entry name" value="LuxQ periplasmic domain, N-terminal subdomain"/>
    <property type="match status" value="1"/>
</dbReference>
<dbReference type="CDD" id="cd16922">
    <property type="entry name" value="HATPase_EvgS-ArcB-TorS-like"/>
    <property type="match status" value="1"/>
</dbReference>
<dbReference type="GO" id="GO:0004721">
    <property type="term" value="F:phosphoprotein phosphatase activity"/>
    <property type="evidence" value="ECO:0007669"/>
    <property type="project" value="UniProtKB-KW"/>
</dbReference>
<keyword evidence="7 18" id="KW-0597">Phosphoprotein</keyword>
<dbReference type="EMBL" id="BATM01000019">
    <property type="protein sequence ID" value="GAD79608.1"/>
    <property type="molecule type" value="Genomic_DNA"/>
</dbReference>
<name>U3CNC4_9VIBR</name>
<dbReference type="Pfam" id="PF00072">
    <property type="entry name" value="Response_reg"/>
    <property type="match status" value="1"/>
</dbReference>
<dbReference type="Gene3D" id="3.40.50.2300">
    <property type="match status" value="1"/>
</dbReference>
<dbReference type="PANTHER" id="PTHR43047">
    <property type="entry name" value="TWO-COMPONENT HISTIDINE PROTEIN KINASE"/>
    <property type="match status" value="1"/>
</dbReference>
<dbReference type="SUPFAM" id="SSF103190">
    <property type="entry name" value="Sensory domain-like"/>
    <property type="match status" value="1"/>
</dbReference>
<dbReference type="InterPro" id="IPR036097">
    <property type="entry name" value="HisK_dim/P_sf"/>
</dbReference>
<dbReference type="PROSITE" id="PS50109">
    <property type="entry name" value="HIS_KIN"/>
    <property type="match status" value="1"/>
</dbReference>
<dbReference type="GO" id="GO:0005524">
    <property type="term" value="F:ATP binding"/>
    <property type="evidence" value="ECO:0007669"/>
    <property type="project" value="UniProtKB-KW"/>
</dbReference>
<dbReference type="CDD" id="cd00082">
    <property type="entry name" value="HisKA"/>
    <property type="match status" value="1"/>
</dbReference>
<dbReference type="FunFam" id="1.10.287.130:FF:000004">
    <property type="entry name" value="Ethylene receptor 1"/>
    <property type="match status" value="1"/>
</dbReference>